<name>A0ABS5I3D0_9GAMM</name>
<dbReference type="SUPFAM" id="SSF53474">
    <property type="entry name" value="alpha/beta-Hydrolases"/>
    <property type="match status" value="1"/>
</dbReference>
<evidence type="ECO:0000256" key="1">
    <source>
        <dbReference type="ARBA" id="ARBA00022801"/>
    </source>
</evidence>
<dbReference type="PRINTS" id="PR00111">
    <property type="entry name" value="ABHYDROLASE"/>
</dbReference>
<comment type="caution">
    <text evidence="3">The sequence shown here is derived from an EMBL/GenBank/DDBJ whole genome shotgun (WGS) entry which is preliminary data.</text>
</comment>
<sequence length="262" mass="29579">MNHVTHGQGEPVILIHGLFGNIDNLKNLANSLQDSFRVTRVDLPNHGESEHVSQMDYFSLAKSIITLCDNLNLQHFSLVGHSMGGKVAMAVALLYPQRVNTIVIADIAPVTYKPRHDTVFHALMSLKLDSTTTRQTALAHLVQQNVDSATAQFLLKNLQRQTAGFTWKMNLNGLFNAYQQLIDWPFKLISKGEQWKPYTNACLIIRGADSDYVTHEHRDEIIAQFPHISAKTLNGTGHWLHAQKPEIFNRLVKEFLLKNSHP</sequence>
<dbReference type="Gene3D" id="3.40.50.1820">
    <property type="entry name" value="alpha/beta hydrolase"/>
    <property type="match status" value="1"/>
</dbReference>
<evidence type="ECO:0000259" key="2">
    <source>
        <dbReference type="Pfam" id="PF00561"/>
    </source>
</evidence>
<dbReference type="InterPro" id="IPR029058">
    <property type="entry name" value="AB_hydrolase_fold"/>
</dbReference>
<reference evidence="3 4" key="1">
    <citation type="submission" date="2020-02" db="EMBL/GenBank/DDBJ databases">
        <title>Shewanella WXL01 sp. nov., a marine bacterium isolated from green algae in Luhuitou Fringing Reef (Northern South China Sea).</title>
        <authorList>
            <person name="Wang X."/>
        </authorList>
    </citation>
    <scope>NUCLEOTIDE SEQUENCE [LARGE SCALE GENOMIC DNA]</scope>
    <source>
        <strain evidence="3 4">MCCC 1A01895</strain>
    </source>
</reference>
<protein>
    <submittedName>
        <fullName evidence="3">Alpha/beta fold hydrolase</fullName>
    </submittedName>
</protein>
<keyword evidence="4" id="KW-1185">Reference proteome</keyword>
<dbReference type="EMBL" id="JAAIKR010000005">
    <property type="protein sequence ID" value="MBR9727900.1"/>
    <property type="molecule type" value="Genomic_DNA"/>
</dbReference>
<dbReference type="PANTHER" id="PTHR46118">
    <property type="entry name" value="PROTEIN ABHD11"/>
    <property type="match status" value="1"/>
</dbReference>
<gene>
    <name evidence="3" type="ORF">G3R48_07860</name>
</gene>
<dbReference type="Proteomes" id="UP000811844">
    <property type="component" value="Unassembled WGS sequence"/>
</dbReference>
<organism evidence="3 4">
    <name type="scientific">Shewanella intestini</name>
    <dbReference type="NCBI Taxonomy" id="2017544"/>
    <lineage>
        <taxon>Bacteria</taxon>
        <taxon>Pseudomonadati</taxon>
        <taxon>Pseudomonadota</taxon>
        <taxon>Gammaproteobacteria</taxon>
        <taxon>Alteromonadales</taxon>
        <taxon>Shewanellaceae</taxon>
        <taxon>Shewanella</taxon>
    </lineage>
</organism>
<dbReference type="InterPro" id="IPR000639">
    <property type="entry name" value="Epox_hydrolase-like"/>
</dbReference>
<accession>A0ABS5I3D0</accession>
<evidence type="ECO:0000313" key="4">
    <source>
        <dbReference type="Proteomes" id="UP000811844"/>
    </source>
</evidence>
<dbReference type="PANTHER" id="PTHR46118:SF4">
    <property type="entry name" value="PROTEIN ABHD11"/>
    <property type="match status" value="1"/>
</dbReference>
<dbReference type="GO" id="GO:0016787">
    <property type="term" value="F:hydrolase activity"/>
    <property type="evidence" value="ECO:0007669"/>
    <property type="project" value="UniProtKB-KW"/>
</dbReference>
<dbReference type="RefSeq" id="WP_153663561.1">
    <property type="nucleotide sequence ID" value="NZ_JAAIKR010000005.1"/>
</dbReference>
<dbReference type="PRINTS" id="PR00412">
    <property type="entry name" value="EPOXHYDRLASE"/>
</dbReference>
<evidence type="ECO:0000313" key="3">
    <source>
        <dbReference type="EMBL" id="MBR9727900.1"/>
    </source>
</evidence>
<keyword evidence="1 3" id="KW-0378">Hydrolase</keyword>
<dbReference type="InterPro" id="IPR000073">
    <property type="entry name" value="AB_hydrolase_1"/>
</dbReference>
<proteinExistence type="predicted"/>
<dbReference type="Pfam" id="PF00561">
    <property type="entry name" value="Abhydrolase_1"/>
    <property type="match status" value="1"/>
</dbReference>
<feature type="domain" description="AB hydrolase-1" evidence="2">
    <location>
        <begin position="11"/>
        <end position="245"/>
    </location>
</feature>